<evidence type="ECO:0008006" key="4">
    <source>
        <dbReference type="Google" id="ProtNLM"/>
    </source>
</evidence>
<evidence type="ECO:0000313" key="3">
    <source>
        <dbReference type="Proteomes" id="UP000654075"/>
    </source>
</evidence>
<sequence length="493" mass="52153">MLAFERDNQRFALARNLTGTLAATGQRLASQVADIRNNPEARRVAAETLGALGPLAGNNASSLARHLNPAEDRGIRRAAAQAIGQFGPAARESVLVAPAKKTLCANAPPGGWVCQRPAESHNFKNGEDHAGHANHAGATTAAIFATTEAGAPRGTTSGAGKTMDWRMTQAIRTGTLGSGAASSTSFRSAAVTVRRPENGPRVDKEQLQKLEAELTGKAGESARKRALRFLAYPSKSEHAESLLLAVKLLDLLSGMTYDADSRIRGYALEALGRALCLRGPGSVVATGVARPHCARLAKLLETEVTDDDFRRAAARIFADMAPEGSEPHSESLAKALLKDPDAEVRRLAIKALEGLGIGAAPYEEHLVIALNDRDEMGRGSSATCRTHAAESWRGCIEAPRQETLRRQPGRRSICRSVSGWLGPWCRPARVCLGKAPRGRGAARSGGCSPSSAAGAAGTHRNLETDSSCSQAGDVETQGMPTQIVFHRVLILHD</sequence>
<feature type="compositionally biased region" description="Low complexity" evidence="1">
    <location>
        <begin position="439"/>
        <end position="457"/>
    </location>
</feature>
<reference evidence="2" key="1">
    <citation type="submission" date="2021-02" db="EMBL/GenBank/DDBJ databases">
        <authorList>
            <person name="Dougan E. K."/>
            <person name="Rhodes N."/>
            <person name="Thang M."/>
            <person name="Chan C."/>
        </authorList>
    </citation>
    <scope>NUCLEOTIDE SEQUENCE</scope>
</reference>
<dbReference type="AlphaFoldDB" id="A0A813EP79"/>
<feature type="region of interest" description="Disordered" evidence="1">
    <location>
        <begin position="439"/>
        <end position="475"/>
    </location>
</feature>
<name>A0A813EP79_POLGL</name>
<proteinExistence type="predicted"/>
<dbReference type="Proteomes" id="UP000654075">
    <property type="component" value="Unassembled WGS sequence"/>
</dbReference>
<evidence type="ECO:0000313" key="2">
    <source>
        <dbReference type="EMBL" id="CAE8600800.1"/>
    </source>
</evidence>
<dbReference type="EMBL" id="CAJNNV010012465">
    <property type="protein sequence ID" value="CAE8600800.1"/>
    <property type="molecule type" value="Genomic_DNA"/>
</dbReference>
<dbReference type="Gene3D" id="1.25.10.10">
    <property type="entry name" value="Leucine-rich Repeat Variant"/>
    <property type="match status" value="1"/>
</dbReference>
<dbReference type="InterPro" id="IPR016024">
    <property type="entry name" value="ARM-type_fold"/>
</dbReference>
<dbReference type="InterPro" id="IPR011989">
    <property type="entry name" value="ARM-like"/>
</dbReference>
<organism evidence="2 3">
    <name type="scientific">Polarella glacialis</name>
    <name type="common">Dinoflagellate</name>
    <dbReference type="NCBI Taxonomy" id="89957"/>
    <lineage>
        <taxon>Eukaryota</taxon>
        <taxon>Sar</taxon>
        <taxon>Alveolata</taxon>
        <taxon>Dinophyceae</taxon>
        <taxon>Suessiales</taxon>
        <taxon>Suessiaceae</taxon>
        <taxon>Polarella</taxon>
    </lineage>
</organism>
<gene>
    <name evidence="2" type="ORF">PGLA1383_LOCUS19105</name>
</gene>
<keyword evidence="3" id="KW-1185">Reference proteome</keyword>
<accession>A0A813EP79</accession>
<dbReference type="SUPFAM" id="SSF48371">
    <property type="entry name" value="ARM repeat"/>
    <property type="match status" value="1"/>
</dbReference>
<protein>
    <recommendedName>
        <fullName evidence="4">HEAT repeat domain-containing protein</fullName>
    </recommendedName>
</protein>
<comment type="caution">
    <text evidence="2">The sequence shown here is derived from an EMBL/GenBank/DDBJ whole genome shotgun (WGS) entry which is preliminary data.</text>
</comment>
<evidence type="ECO:0000256" key="1">
    <source>
        <dbReference type="SAM" id="MobiDB-lite"/>
    </source>
</evidence>